<dbReference type="SUPFAM" id="SSF56712">
    <property type="entry name" value="Prokaryotic type I DNA topoisomerase"/>
    <property type="match status" value="1"/>
</dbReference>
<evidence type="ECO:0000256" key="4">
    <source>
        <dbReference type="ARBA" id="ARBA00022771"/>
    </source>
</evidence>
<feature type="site" description="Interaction with DNA" evidence="10">
    <location>
        <position position="169"/>
    </location>
</feature>
<dbReference type="Pfam" id="PF01131">
    <property type="entry name" value="Topoisom_bac"/>
    <property type="match status" value="1"/>
</dbReference>
<evidence type="ECO:0000256" key="2">
    <source>
        <dbReference type="ARBA" id="ARBA00009446"/>
    </source>
</evidence>
<keyword evidence="7 10" id="KW-0799">Topoisomerase</keyword>
<dbReference type="CDD" id="cd00186">
    <property type="entry name" value="TOP1Ac"/>
    <property type="match status" value="1"/>
</dbReference>
<dbReference type="InterPro" id="IPR003601">
    <property type="entry name" value="Topo_IA_2"/>
</dbReference>
<dbReference type="InterPro" id="IPR013826">
    <property type="entry name" value="Topo_IA_cen_sub3"/>
</dbReference>
<comment type="catalytic activity">
    <reaction evidence="1 10">
        <text>ATP-independent breakage of single-stranded DNA, followed by passage and rejoining.</text>
        <dbReference type="EC" id="5.6.2.1"/>
    </reaction>
</comment>
<dbReference type="Gene3D" id="1.10.290.10">
    <property type="entry name" value="Topoisomerase I, domain 4"/>
    <property type="match status" value="1"/>
</dbReference>
<dbReference type="Pfam" id="PF01751">
    <property type="entry name" value="Toprim"/>
    <property type="match status" value="1"/>
</dbReference>
<dbReference type="PANTHER" id="PTHR42785">
    <property type="entry name" value="DNA TOPOISOMERASE, TYPE IA, CORE"/>
    <property type="match status" value="1"/>
</dbReference>
<dbReference type="InterPro" id="IPR028612">
    <property type="entry name" value="Topoisom_1_IA"/>
</dbReference>
<dbReference type="InterPro" id="IPR000380">
    <property type="entry name" value="Topo_IA"/>
</dbReference>
<reference evidence="13" key="1">
    <citation type="journal article" date="2020" name="mSystems">
        <title>Genome- and Community-Level Interaction Insights into Carbon Utilization and Element Cycling Functions of Hydrothermarchaeota in Hydrothermal Sediment.</title>
        <authorList>
            <person name="Zhou Z."/>
            <person name="Liu Y."/>
            <person name="Xu W."/>
            <person name="Pan J."/>
            <person name="Luo Z.H."/>
            <person name="Li M."/>
        </authorList>
    </citation>
    <scope>NUCLEOTIDE SEQUENCE</scope>
    <source>
        <strain evidence="13">HyVt-388</strain>
    </source>
</reference>
<evidence type="ECO:0000256" key="5">
    <source>
        <dbReference type="ARBA" id="ARBA00022833"/>
    </source>
</evidence>
<protein>
    <recommendedName>
        <fullName evidence="10">DNA topoisomerase 1</fullName>
        <ecNumber evidence="10">5.6.2.1</ecNumber>
    </recommendedName>
    <alternativeName>
        <fullName evidence="10">DNA topoisomerase I</fullName>
    </alternativeName>
</protein>
<dbReference type="SUPFAM" id="SSF57783">
    <property type="entry name" value="Zinc beta-ribbon"/>
    <property type="match status" value="2"/>
</dbReference>
<accession>A0A9C9EKK2</accession>
<evidence type="ECO:0000256" key="1">
    <source>
        <dbReference type="ARBA" id="ARBA00000213"/>
    </source>
</evidence>
<dbReference type="EMBL" id="DRIG01000008">
    <property type="protein sequence ID" value="HEC77615.1"/>
    <property type="molecule type" value="Genomic_DNA"/>
</dbReference>
<dbReference type="InterPro" id="IPR013824">
    <property type="entry name" value="Topo_IA_cen_sub1"/>
</dbReference>
<organism evidence="13 14">
    <name type="scientific">candidate division WOR-3 bacterium</name>
    <dbReference type="NCBI Taxonomy" id="2052148"/>
    <lineage>
        <taxon>Bacteria</taxon>
        <taxon>Bacteria division WOR-3</taxon>
    </lineage>
</organism>
<feature type="domain" description="Toprim" evidence="11">
    <location>
        <begin position="17"/>
        <end position="127"/>
    </location>
</feature>
<evidence type="ECO:0000313" key="13">
    <source>
        <dbReference type="EMBL" id="HEC77615.1"/>
    </source>
</evidence>
<feature type="site" description="Interaction with DNA" evidence="10">
    <location>
        <position position="499"/>
    </location>
</feature>
<dbReference type="Proteomes" id="UP000885826">
    <property type="component" value="Unassembled WGS sequence"/>
</dbReference>
<keyword evidence="5" id="KW-0862">Zinc</keyword>
<evidence type="ECO:0000256" key="7">
    <source>
        <dbReference type="ARBA" id="ARBA00023029"/>
    </source>
</evidence>
<dbReference type="GO" id="GO:0003677">
    <property type="term" value="F:DNA binding"/>
    <property type="evidence" value="ECO:0007669"/>
    <property type="project" value="UniProtKB-KW"/>
</dbReference>
<keyword evidence="4" id="KW-0863">Zinc-finger</keyword>
<dbReference type="InterPro" id="IPR013497">
    <property type="entry name" value="Topo_IA_cen"/>
</dbReference>
<feature type="active site" description="O-(5'-phospho-DNA)-tyrosine intermediate" evidence="10">
    <location>
        <position position="313"/>
    </location>
</feature>
<dbReference type="SMART" id="SM00493">
    <property type="entry name" value="TOPRIM"/>
    <property type="match status" value="1"/>
</dbReference>
<dbReference type="Gene3D" id="3.40.50.140">
    <property type="match status" value="1"/>
</dbReference>
<dbReference type="InterPro" id="IPR006171">
    <property type="entry name" value="TOPRIM_dom"/>
</dbReference>
<comment type="function">
    <text evidence="10">Releases the supercoiling and torsional tension of DNA, which is introduced during the DNA replication and transcription, by transiently cleaving and rejoining one strand of the DNA duplex. Introduces a single-strand break via transesterification at a target site in duplex DNA. The scissile phosphodiester is attacked by the catalytic tyrosine of the enzyme, resulting in the formation of a DNA-(5'-phosphotyrosyl)-enzyme intermediate and the expulsion of a 3'-OH DNA strand. The free DNA strand then undergoes passage around the unbroken strand, thus removing DNA supercoils. Finally, in the religation step, the DNA 3'-OH attacks the covalent intermediate to expel the active-site tyrosine and restore the DNA phosphodiester backbone.</text>
</comment>
<dbReference type="GO" id="GO:0005694">
    <property type="term" value="C:chromosome"/>
    <property type="evidence" value="ECO:0007669"/>
    <property type="project" value="InterPro"/>
</dbReference>
<dbReference type="GO" id="GO:0006265">
    <property type="term" value="P:DNA topological change"/>
    <property type="evidence" value="ECO:0007669"/>
    <property type="project" value="UniProtKB-UniRule"/>
</dbReference>
<evidence type="ECO:0000256" key="8">
    <source>
        <dbReference type="ARBA" id="ARBA00023125"/>
    </source>
</evidence>
<dbReference type="InterPro" id="IPR005733">
    <property type="entry name" value="TopoI_bac-type"/>
</dbReference>
<dbReference type="GO" id="GO:0003917">
    <property type="term" value="F:DNA topoisomerase type I (single strand cut, ATP-independent) activity"/>
    <property type="evidence" value="ECO:0007669"/>
    <property type="project" value="UniProtKB-UniRule"/>
</dbReference>
<dbReference type="InterPro" id="IPR013825">
    <property type="entry name" value="Topo_IA_cen_sub2"/>
</dbReference>
<comment type="caution">
    <text evidence="13">The sequence shown here is derived from an EMBL/GenBank/DDBJ whole genome shotgun (WGS) entry which is preliminary data.</text>
</comment>
<evidence type="ECO:0000256" key="3">
    <source>
        <dbReference type="ARBA" id="ARBA00022723"/>
    </source>
</evidence>
<evidence type="ECO:0000259" key="12">
    <source>
        <dbReference type="PROSITE" id="PS52039"/>
    </source>
</evidence>
<dbReference type="InterPro" id="IPR023406">
    <property type="entry name" value="Topo_IA_AS"/>
</dbReference>
<comment type="subunit">
    <text evidence="10">Monomer.</text>
</comment>
<feature type="site" description="Interaction with DNA" evidence="10">
    <location>
        <position position="157"/>
    </location>
</feature>
<dbReference type="InterPro" id="IPR013498">
    <property type="entry name" value="Topo_IA_Znf"/>
</dbReference>
<keyword evidence="6" id="KW-0460">Magnesium</keyword>
<dbReference type="InterPro" id="IPR034149">
    <property type="entry name" value="TOPRIM_TopoI"/>
</dbReference>
<dbReference type="HAMAP" id="MF_00952">
    <property type="entry name" value="Topoisom_1_prok"/>
    <property type="match status" value="1"/>
</dbReference>
<feature type="site" description="Interaction with DNA" evidence="10">
    <location>
        <position position="315"/>
    </location>
</feature>
<evidence type="ECO:0000256" key="10">
    <source>
        <dbReference type="HAMAP-Rule" id="MF_00952"/>
    </source>
</evidence>
<evidence type="ECO:0000256" key="6">
    <source>
        <dbReference type="ARBA" id="ARBA00022842"/>
    </source>
</evidence>
<dbReference type="InterPro" id="IPR023405">
    <property type="entry name" value="Topo_IA_core_domain"/>
</dbReference>
<evidence type="ECO:0000259" key="11">
    <source>
        <dbReference type="PROSITE" id="PS50880"/>
    </source>
</evidence>
<evidence type="ECO:0000313" key="14">
    <source>
        <dbReference type="Proteomes" id="UP000885826"/>
    </source>
</evidence>
<dbReference type="GO" id="GO:0008270">
    <property type="term" value="F:zinc ion binding"/>
    <property type="evidence" value="ECO:0007669"/>
    <property type="project" value="UniProtKB-KW"/>
</dbReference>
<dbReference type="PROSITE" id="PS00396">
    <property type="entry name" value="TOPO_IA_1"/>
    <property type="match status" value="1"/>
</dbReference>
<dbReference type="AlphaFoldDB" id="A0A9C9EKK2"/>
<feature type="site" description="Interaction with DNA" evidence="10">
    <location>
        <position position="47"/>
    </location>
</feature>
<feature type="domain" description="Topo IA-type catalytic" evidence="12">
    <location>
        <begin position="143"/>
        <end position="567"/>
    </location>
</feature>
<dbReference type="SMART" id="SM00437">
    <property type="entry name" value="TOP1Ac"/>
    <property type="match status" value="1"/>
</dbReference>
<feature type="site" description="Interaction with DNA" evidence="10">
    <location>
        <position position="153"/>
    </location>
</feature>
<dbReference type="PROSITE" id="PS50880">
    <property type="entry name" value="TOPRIM"/>
    <property type="match status" value="1"/>
</dbReference>
<feature type="site" description="Interaction with DNA" evidence="10">
    <location>
        <position position="154"/>
    </location>
</feature>
<dbReference type="PROSITE" id="PS52039">
    <property type="entry name" value="TOPO_IA_2"/>
    <property type="match status" value="1"/>
</dbReference>
<feature type="region of interest" description="Interaction with DNA" evidence="10">
    <location>
        <begin position="177"/>
        <end position="182"/>
    </location>
</feature>
<evidence type="ECO:0000256" key="9">
    <source>
        <dbReference type="ARBA" id="ARBA00023235"/>
    </source>
</evidence>
<gene>
    <name evidence="10 13" type="primary">topA</name>
    <name evidence="13" type="ORF">ENI34_00545</name>
</gene>
<comment type="similarity">
    <text evidence="2 10">Belongs to the type IA topoisomerase family.</text>
</comment>
<dbReference type="CDD" id="cd03363">
    <property type="entry name" value="TOPRIM_TopoIA_TopoI"/>
    <property type="match status" value="1"/>
</dbReference>
<dbReference type="EC" id="5.6.2.1" evidence="10"/>
<feature type="site" description="Interaction with DNA" evidence="10">
    <location>
        <position position="162"/>
    </location>
</feature>
<sequence length="730" mass="83704">MARTKTSKKKTKTHKDKKVIIVESPTKCKTIRNFLDKNYVLISSQGHIKDLPKSDLGVDINNNFQPRYIRIRGKAKLIKEIKKTCKDSSEIFLAPDPDREGEAIAQHLAEELNSNNTQIKRALFYEITPEHVRKALKTPTTINENLVNAHKARRILDRIVGYYTSPLLWSILKSGLSAGRVQSVALRLICEREQEIESFKSTPYWTAEANFLTGADEKFKGTLWRIDGTYRKIATKEELHRFKGLLKKGVKFNVTSFRLTTPRRFPPPPFITSTLQQEAARRFGFPAKKTMFIAQNLYEGIKLPEGSIGLITYMRTDSIRVNNTALEELRSYISGKFGSEYLNKTVRVFKDSKNVQGGHEAIRPTKIKLEPEKIKEHLTPDQYKLYKLIFDRFTASQMAPARYSKKEAVVSYMGIDFRAEELKPIFLGYQLVSGDVVEKGAVPKMSVGDTVEMLEIEFTEKQTEPSPRYSEASLIKKLEENGIGRPSTYAHILQRLFDRGYVVKENSKIKATELGMQVYNIIIPRFSNIFEVSFTAKMEKKLDQVELGKKAWQEVVQEFYDPFVITLNKTKKEVPKIKESITQKVEKKCPKCQRPLVVRWGKYGKFLACSGFPECKYSENLEVEKSEKKCPKCGKPLIIRHGKYGKFLACSGYPECRYTENLTHDAPCPECGGELIIITTRRGKIYKCKQCDFSSFYPPLKEKCPKCGRGLIQKRGKKVCTVCDRKKKKK</sequence>
<dbReference type="SMART" id="SM00436">
    <property type="entry name" value="TOP1Bc"/>
    <property type="match status" value="1"/>
</dbReference>
<proteinExistence type="inferred from homology"/>
<dbReference type="NCBIfam" id="TIGR01051">
    <property type="entry name" value="topA_bact"/>
    <property type="match status" value="1"/>
</dbReference>
<name>A0A9C9EKK2_UNCW3</name>
<dbReference type="InterPro" id="IPR003602">
    <property type="entry name" value="Topo_IA_DNA-bd_dom"/>
</dbReference>
<dbReference type="Gene3D" id="2.70.20.10">
    <property type="entry name" value="Topoisomerase I, domain 3"/>
    <property type="match status" value="1"/>
</dbReference>
<dbReference type="Gene3D" id="3.30.65.10">
    <property type="entry name" value="Bacterial Topoisomerase I, domain 1"/>
    <property type="match status" value="2"/>
</dbReference>
<dbReference type="Gene3D" id="1.10.460.10">
    <property type="entry name" value="Topoisomerase I, domain 2"/>
    <property type="match status" value="1"/>
</dbReference>
<dbReference type="Pfam" id="PF01396">
    <property type="entry name" value="Zn_ribbon_Top1"/>
    <property type="match status" value="4"/>
</dbReference>
<keyword evidence="9 10" id="KW-0413">Isomerase</keyword>
<dbReference type="PANTHER" id="PTHR42785:SF1">
    <property type="entry name" value="DNA TOPOISOMERASE"/>
    <property type="match status" value="1"/>
</dbReference>
<keyword evidence="8 10" id="KW-0238">DNA-binding</keyword>
<dbReference type="PRINTS" id="PR00417">
    <property type="entry name" value="PRTPISMRASEI"/>
</dbReference>
<keyword evidence="3" id="KW-0479">Metal-binding</keyword>